<evidence type="ECO:0000256" key="1">
    <source>
        <dbReference type="SAM" id="MobiDB-lite"/>
    </source>
</evidence>
<dbReference type="InterPro" id="IPR051979">
    <property type="entry name" value="B-box_zinc_finger"/>
</dbReference>
<dbReference type="GO" id="GO:0006355">
    <property type="term" value="P:regulation of DNA-templated transcription"/>
    <property type="evidence" value="ECO:0007669"/>
    <property type="project" value="TreeGrafter"/>
</dbReference>
<keyword evidence="3" id="KW-1185">Reference proteome</keyword>
<proteinExistence type="predicted"/>
<reference evidence="2 3" key="1">
    <citation type="journal article" date="2022" name="Nat. Plants">
        <title>Genomes of leafy and leafless Platanthera orchids illuminate the evolution of mycoheterotrophy.</title>
        <authorList>
            <person name="Li M.H."/>
            <person name="Liu K.W."/>
            <person name="Li Z."/>
            <person name="Lu H.C."/>
            <person name="Ye Q.L."/>
            <person name="Zhang D."/>
            <person name="Wang J.Y."/>
            <person name="Li Y.F."/>
            <person name="Zhong Z.M."/>
            <person name="Liu X."/>
            <person name="Yu X."/>
            <person name="Liu D.K."/>
            <person name="Tu X.D."/>
            <person name="Liu B."/>
            <person name="Hao Y."/>
            <person name="Liao X.Y."/>
            <person name="Jiang Y.T."/>
            <person name="Sun W.H."/>
            <person name="Chen J."/>
            <person name="Chen Y.Q."/>
            <person name="Ai Y."/>
            <person name="Zhai J.W."/>
            <person name="Wu S.S."/>
            <person name="Zhou Z."/>
            <person name="Hsiao Y.Y."/>
            <person name="Wu W.L."/>
            <person name="Chen Y.Y."/>
            <person name="Lin Y.F."/>
            <person name="Hsu J.L."/>
            <person name="Li C.Y."/>
            <person name="Wang Z.W."/>
            <person name="Zhao X."/>
            <person name="Zhong W.Y."/>
            <person name="Ma X.K."/>
            <person name="Ma L."/>
            <person name="Huang J."/>
            <person name="Chen G.Z."/>
            <person name="Huang M.Z."/>
            <person name="Huang L."/>
            <person name="Peng D.H."/>
            <person name="Luo Y.B."/>
            <person name="Zou S.Q."/>
            <person name="Chen S.P."/>
            <person name="Lan S."/>
            <person name="Tsai W.C."/>
            <person name="Van de Peer Y."/>
            <person name="Liu Z.J."/>
        </authorList>
    </citation>
    <scope>NUCLEOTIDE SEQUENCE [LARGE SCALE GENOMIC DNA]</scope>
    <source>
        <strain evidence="2">Lor287</strain>
    </source>
</reference>
<organism evidence="2 3">
    <name type="scientific">Platanthera zijinensis</name>
    <dbReference type="NCBI Taxonomy" id="2320716"/>
    <lineage>
        <taxon>Eukaryota</taxon>
        <taxon>Viridiplantae</taxon>
        <taxon>Streptophyta</taxon>
        <taxon>Embryophyta</taxon>
        <taxon>Tracheophyta</taxon>
        <taxon>Spermatophyta</taxon>
        <taxon>Magnoliopsida</taxon>
        <taxon>Liliopsida</taxon>
        <taxon>Asparagales</taxon>
        <taxon>Orchidaceae</taxon>
        <taxon>Orchidoideae</taxon>
        <taxon>Orchideae</taxon>
        <taxon>Orchidinae</taxon>
        <taxon>Platanthera</taxon>
    </lineage>
</organism>
<gene>
    <name evidence="2" type="ORF">KSP39_PZI010378</name>
</gene>
<protein>
    <submittedName>
        <fullName evidence="2">Uncharacterized protein</fullName>
    </submittedName>
</protein>
<sequence length="153" mass="16695">MKAVVHSFAVECRTHEPDSTVACIMLESNDFLLLVHKLDDCVVLLPAHKLGDRTSPSPIPASLPPPRRSPPEPAAASPEPAASPPPPPPRLAEARRLARAIHLATKLRYEICGAEQASVLYCADEAVLCTGYDVRIHSANKLARKHRRFSLQL</sequence>
<dbReference type="GO" id="GO:0005634">
    <property type="term" value="C:nucleus"/>
    <property type="evidence" value="ECO:0007669"/>
    <property type="project" value="TreeGrafter"/>
</dbReference>
<feature type="region of interest" description="Disordered" evidence="1">
    <location>
        <begin position="51"/>
        <end position="91"/>
    </location>
</feature>
<dbReference type="PANTHER" id="PTHR31832">
    <property type="entry name" value="B-BOX ZINC FINGER PROTEIN 22"/>
    <property type="match status" value="1"/>
</dbReference>
<dbReference type="EMBL" id="JBBWWQ010000008">
    <property type="protein sequence ID" value="KAK8940719.1"/>
    <property type="molecule type" value="Genomic_DNA"/>
</dbReference>
<evidence type="ECO:0000313" key="3">
    <source>
        <dbReference type="Proteomes" id="UP001418222"/>
    </source>
</evidence>
<dbReference type="PANTHER" id="PTHR31832:SF63">
    <property type="entry name" value="B-BOX ZINC FINGER PROTEIN 23"/>
    <property type="match status" value="1"/>
</dbReference>
<dbReference type="GO" id="GO:0009640">
    <property type="term" value="P:photomorphogenesis"/>
    <property type="evidence" value="ECO:0007669"/>
    <property type="project" value="TreeGrafter"/>
</dbReference>
<name>A0AAP0BKR8_9ASPA</name>
<evidence type="ECO:0000313" key="2">
    <source>
        <dbReference type="EMBL" id="KAK8940719.1"/>
    </source>
</evidence>
<comment type="caution">
    <text evidence="2">The sequence shown here is derived from an EMBL/GenBank/DDBJ whole genome shotgun (WGS) entry which is preliminary data.</text>
</comment>
<dbReference type="Proteomes" id="UP001418222">
    <property type="component" value="Unassembled WGS sequence"/>
</dbReference>
<feature type="compositionally biased region" description="Pro residues" evidence="1">
    <location>
        <begin position="81"/>
        <end position="90"/>
    </location>
</feature>
<dbReference type="AlphaFoldDB" id="A0AAP0BKR8"/>
<accession>A0AAP0BKR8</accession>
<feature type="compositionally biased region" description="Pro residues" evidence="1">
    <location>
        <begin position="57"/>
        <end position="73"/>
    </location>
</feature>